<keyword evidence="3" id="KW-0808">Transferase</keyword>
<evidence type="ECO:0000256" key="1">
    <source>
        <dbReference type="ARBA" id="ARBA00008798"/>
    </source>
</evidence>
<feature type="domain" description="RNA polymerase sigma factor 54 core-binding" evidence="10">
    <location>
        <begin position="92"/>
        <end position="278"/>
    </location>
</feature>
<evidence type="ECO:0000259" key="9">
    <source>
        <dbReference type="Pfam" id="PF04552"/>
    </source>
</evidence>
<dbReference type="PANTHER" id="PTHR32248:SF4">
    <property type="entry name" value="RNA POLYMERASE SIGMA-54 FACTOR"/>
    <property type="match status" value="1"/>
</dbReference>
<dbReference type="InterPro" id="IPR038709">
    <property type="entry name" value="RpoN_core-bd_sf"/>
</dbReference>
<evidence type="ECO:0000256" key="2">
    <source>
        <dbReference type="ARBA" id="ARBA00022478"/>
    </source>
</evidence>
<dbReference type="GO" id="GO:0016987">
    <property type="term" value="F:sigma factor activity"/>
    <property type="evidence" value="ECO:0007669"/>
    <property type="project" value="UniProtKB-KW"/>
</dbReference>
<keyword evidence="7" id="KW-0238">DNA-binding</keyword>
<dbReference type="GO" id="GO:0003677">
    <property type="term" value="F:DNA binding"/>
    <property type="evidence" value="ECO:0007669"/>
    <property type="project" value="UniProtKB-KW"/>
</dbReference>
<evidence type="ECO:0000256" key="6">
    <source>
        <dbReference type="ARBA" id="ARBA00023082"/>
    </source>
</evidence>
<evidence type="ECO:0000256" key="5">
    <source>
        <dbReference type="ARBA" id="ARBA00023015"/>
    </source>
</evidence>
<comment type="similarity">
    <text evidence="1">Belongs to the sigma-54 factor family.</text>
</comment>
<gene>
    <name evidence="11" type="primary">rpoN</name>
    <name evidence="11" type="ORF">D7Z26_14050</name>
</gene>
<dbReference type="PROSITE" id="PS00718">
    <property type="entry name" value="SIGMA54_2"/>
    <property type="match status" value="1"/>
</dbReference>
<dbReference type="Gene3D" id="1.10.10.60">
    <property type="entry name" value="Homeodomain-like"/>
    <property type="match status" value="1"/>
</dbReference>
<evidence type="ECO:0000256" key="7">
    <source>
        <dbReference type="ARBA" id="ARBA00023125"/>
    </source>
</evidence>
<sequence>MNIMAVSVYNKNSEEGMDMEISQTALQEQKLLLTSQMRQSMEILHMSSLDLNEFIQQQSLDNPFIELQHANDIPSTRHAGGSEQDWWLNADLSSEATLESVLLEQVTYMKLSPDVLILCKWIIGNLDEKGYLLHSIDEISALKGASLRQVSEAVSVIQGLEPYGVGASTLAECLLLQLQHQEQEQEDDQLVMSLVRDDLLSIAEGRLRQLAEKYGTEVANIKAAIVKISSLNPKPGALYVREKPQYILPDLQLIEVAGKYELSLESGGLPAITINDSYMSLMEQKASKDVHRYLKKNWQAAKELMDSIERRKATLLKTAGAIFELQAEFCKKGSSSIRPMSMKQIAETLQVHESTISRTVNHKYIRTPWGLFELKHFFSSSIKHADGTTVSAIYIKERVRECILTEEEASPLSDQQIALQLNSEGILISRRTVTKYREQMNLQSSTRRKNK</sequence>
<dbReference type="AlphaFoldDB" id="A0A494XX29"/>
<organism evidence="11 12">
    <name type="scientific">Cohnella endophytica</name>
    <dbReference type="NCBI Taxonomy" id="2419778"/>
    <lineage>
        <taxon>Bacteria</taxon>
        <taxon>Bacillati</taxon>
        <taxon>Bacillota</taxon>
        <taxon>Bacilli</taxon>
        <taxon>Bacillales</taxon>
        <taxon>Paenibacillaceae</taxon>
        <taxon>Cohnella</taxon>
    </lineage>
</organism>
<dbReference type="PRINTS" id="PR00045">
    <property type="entry name" value="SIGMA54FCT"/>
</dbReference>
<dbReference type="InterPro" id="IPR007046">
    <property type="entry name" value="RNA_pol_sigma_54_core-bd"/>
</dbReference>
<evidence type="ECO:0000256" key="4">
    <source>
        <dbReference type="ARBA" id="ARBA00022695"/>
    </source>
</evidence>
<reference evidence="11 12" key="1">
    <citation type="submission" date="2018-10" db="EMBL/GenBank/DDBJ databases">
        <title>Cohnella sp. M2MS4P-1, whole genome shotgun sequence.</title>
        <authorList>
            <person name="Tuo L."/>
        </authorList>
    </citation>
    <scope>NUCLEOTIDE SEQUENCE [LARGE SCALE GENOMIC DNA]</scope>
    <source>
        <strain evidence="11 12">M2MS4P-1</strain>
    </source>
</reference>
<dbReference type="PIRSF" id="PIRSF000774">
    <property type="entry name" value="RpoN"/>
    <property type="match status" value="1"/>
</dbReference>
<dbReference type="Pfam" id="PF04963">
    <property type="entry name" value="Sigma54_CBD"/>
    <property type="match status" value="1"/>
</dbReference>
<dbReference type="PROSITE" id="PS00717">
    <property type="entry name" value="SIGMA54_1"/>
    <property type="match status" value="1"/>
</dbReference>
<dbReference type="GO" id="GO:0016779">
    <property type="term" value="F:nucleotidyltransferase activity"/>
    <property type="evidence" value="ECO:0007669"/>
    <property type="project" value="UniProtKB-KW"/>
</dbReference>
<dbReference type="GO" id="GO:0006352">
    <property type="term" value="P:DNA-templated transcription initiation"/>
    <property type="evidence" value="ECO:0007669"/>
    <property type="project" value="InterPro"/>
</dbReference>
<name>A0A494XX29_9BACL</name>
<evidence type="ECO:0000259" key="10">
    <source>
        <dbReference type="Pfam" id="PF04963"/>
    </source>
</evidence>
<dbReference type="GO" id="GO:0001216">
    <property type="term" value="F:DNA-binding transcription activator activity"/>
    <property type="evidence" value="ECO:0007669"/>
    <property type="project" value="InterPro"/>
</dbReference>
<dbReference type="NCBIfam" id="TIGR02395">
    <property type="entry name" value="rpoN_sigma"/>
    <property type="match status" value="1"/>
</dbReference>
<keyword evidence="2" id="KW-0240">DNA-directed RNA polymerase</keyword>
<evidence type="ECO:0000256" key="3">
    <source>
        <dbReference type="ARBA" id="ARBA00022679"/>
    </source>
</evidence>
<dbReference type="PROSITE" id="PS50044">
    <property type="entry name" value="SIGMA54_3"/>
    <property type="match status" value="1"/>
</dbReference>
<evidence type="ECO:0000256" key="8">
    <source>
        <dbReference type="ARBA" id="ARBA00023163"/>
    </source>
</evidence>
<evidence type="ECO:0000313" key="12">
    <source>
        <dbReference type="Proteomes" id="UP000282076"/>
    </source>
</evidence>
<keyword evidence="5" id="KW-0805">Transcription regulation</keyword>
<protein>
    <submittedName>
        <fullName evidence="11">RNA polymerase sigma-54 factor</fullName>
    </submittedName>
</protein>
<dbReference type="EMBL" id="RBZM01000005">
    <property type="protein sequence ID" value="RKP54465.1"/>
    <property type="molecule type" value="Genomic_DNA"/>
</dbReference>
<keyword evidence="8" id="KW-0804">Transcription</keyword>
<comment type="caution">
    <text evidence="11">The sequence shown here is derived from an EMBL/GenBank/DDBJ whole genome shotgun (WGS) entry which is preliminary data.</text>
</comment>
<dbReference type="PANTHER" id="PTHR32248">
    <property type="entry name" value="RNA POLYMERASE SIGMA-54 FACTOR"/>
    <property type="match status" value="1"/>
</dbReference>
<feature type="domain" description="RNA polymerase sigma factor 54 DNA-binding" evidence="9">
    <location>
        <begin position="292"/>
        <end position="449"/>
    </location>
</feature>
<evidence type="ECO:0000313" key="11">
    <source>
        <dbReference type="EMBL" id="RKP54465.1"/>
    </source>
</evidence>
<keyword evidence="6" id="KW-0731">Sigma factor</keyword>
<dbReference type="Pfam" id="PF04552">
    <property type="entry name" value="Sigma54_DBD"/>
    <property type="match status" value="1"/>
</dbReference>
<proteinExistence type="inferred from homology"/>
<dbReference type="Proteomes" id="UP000282076">
    <property type="component" value="Unassembled WGS sequence"/>
</dbReference>
<keyword evidence="12" id="KW-1185">Reference proteome</keyword>
<accession>A0A494XX29</accession>
<dbReference type="GO" id="GO:0000428">
    <property type="term" value="C:DNA-directed RNA polymerase complex"/>
    <property type="evidence" value="ECO:0007669"/>
    <property type="project" value="UniProtKB-KW"/>
</dbReference>
<dbReference type="InterPro" id="IPR000394">
    <property type="entry name" value="RNA_pol_sigma_54"/>
</dbReference>
<keyword evidence="4" id="KW-0548">Nucleotidyltransferase</keyword>
<dbReference type="InterPro" id="IPR007634">
    <property type="entry name" value="RNA_pol_sigma_54_DNA-bd"/>
</dbReference>
<dbReference type="Gene3D" id="1.10.10.1330">
    <property type="entry name" value="RNA polymerase sigma-54 factor, core-binding domain"/>
    <property type="match status" value="1"/>
</dbReference>
<dbReference type="Pfam" id="PF00309">
    <property type="entry name" value="Sigma54_AID"/>
    <property type="match status" value="1"/>
</dbReference>